<dbReference type="PANTHER" id="PTHR33303:SF2">
    <property type="entry name" value="COA-BINDING DOMAIN-CONTAINING PROTEIN"/>
    <property type="match status" value="1"/>
</dbReference>
<organism evidence="2 3">
    <name type="scientific">Comamonas denitrificans</name>
    <dbReference type="NCBI Taxonomy" id="117506"/>
    <lineage>
        <taxon>Bacteria</taxon>
        <taxon>Pseudomonadati</taxon>
        <taxon>Pseudomonadota</taxon>
        <taxon>Betaproteobacteria</taxon>
        <taxon>Burkholderiales</taxon>
        <taxon>Comamonadaceae</taxon>
        <taxon>Comamonas</taxon>
    </lineage>
</organism>
<reference evidence="2" key="1">
    <citation type="submission" date="2021-03" db="EMBL/GenBank/DDBJ databases">
        <title>Comamonas denitrificans.</title>
        <authorList>
            <person name="Finster K."/>
        </authorList>
    </citation>
    <scope>NUCLEOTIDE SEQUENCE</scope>
    <source>
        <strain evidence="2">MM2021_4</strain>
    </source>
</reference>
<dbReference type="SUPFAM" id="SSF51735">
    <property type="entry name" value="NAD(P)-binding Rossmann-fold domains"/>
    <property type="match status" value="1"/>
</dbReference>
<dbReference type="RefSeq" id="WP_207575966.1">
    <property type="nucleotide sequence ID" value="NZ_JAFNME010000032.1"/>
</dbReference>
<dbReference type="Gene3D" id="3.40.50.720">
    <property type="entry name" value="NAD(P)-binding Rossmann-like Domain"/>
    <property type="match status" value="1"/>
</dbReference>
<dbReference type="EMBL" id="JAFNME010000032">
    <property type="protein sequence ID" value="MBO1250573.1"/>
    <property type="molecule type" value="Genomic_DNA"/>
</dbReference>
<protein>
    <submittedName>
        <fullName evidence="2">CoA-binding protein</fullName>
    </submittedName>
</protein>
<evidence type="ECO:0000313" key="3">
    <source>
        <dbReference type="Proteomes" id="UP000664731"/>
    </source>
</evidence>
<dbReference type="Proteomes" id="UP000664731">
    <property type="component" value="Unassembled WGS sequence"/>
</dbReference>
<dbReference type="AlphaFoldDB" id="A0A939H1D3"/>
<comment type="caution">
    <text evidence="2">The sequence shown here is derived from an EMBL/GenBank/DDBJ whole genome shotgun (WGS) entry which is preliminary data.</text>
</comment>
<dbReference type="InterPro" id="IPR036291">
    <property type="entry name" value="NAD(P)-bd_dom_sf"/>
</dbReference>
<proteinExistence type="predicted"/>
<dbReference type="SMART" id="SM00881">
    <property type="entry name" value="CoA_binding"/>
    <property type="match status" value="1"/>
</dbReference>
<sequence>MNDVSFHILRETKTIAVVGLSPKPERPSHEVACYLQAQGYRIVPVNPGMHGKLLLGEMCFASLREAAGALAPKGVQIDLVDCFRQSEEIAAIAEDAVAIGARFLWMQIGITNPDAARRAEAAGLLVVQDRCTKTEHRRMQAQRLAL</sequence>
<evidence type="ECO:0000259" key="1">
    <source>
        <dbReference type="SMART" id="SM00881"/>
    </source>
</evidence>
<feature type="domain" description="CoA-binding" evidence="1">
    <location>
        <begin position="8"/>
        <end position="110"/>
    </location>
</feature>
<dbReference type="InterPro" id="IPR003781">
    <property type="entry name" value="CoA-bd"/>
</dbReference>
<gene>
    <name evidence="2" type="ORF">J1777_12165</name>
</gene>
<name>A0A939H1D3_9BURK</name>
<keyword evidence="3" id="KW-1185">Reference proteome</keyword>
<accession>A0A939H1D3</accession>
<dbReference type="Pfam" id="PF13380">
    <property type="entry name" value="CoA_binding_2"/>
    <property type="match status" value="1"/>
</dbReference>
<dbReference type="PANTHER" id="PTHR33303">
    <property type="entry name" value="CYTOPLASMIC PROTEIN-RELATED"/>
    <property type="match status" value="1"/>
</dbReference>
<evidence type="ECO:0000313" key="2">
    <source>
        <dbReference type="EMBL" id="MBO1250573.1"/>
    </source>
</evidence>